<dbReference type="WBParaSite" id="TMUE_2000006585.1">
    <property type="protein sequence ID" value="TMUE_2000006585.1"/>
    <property type="gene ID" value="WBGene00285424"/>
</dbReference>
<protein>
    <submittedName>
        <fullName evidence="2">CUE domain-containing protein</fullName>
    </submittedName>
</protein>
<proteinExistence type="predicted"/>
<organism evidence="1 2">
    <name type="scientific">Trichuris muris</name>
    <name type="common">Mouse whipworm</name>
    <dbReference type="NCBI Taxonomy" id="70415"/>
    <lineage>
        <taxon>Eukaryota</taxon>
        <taxon>Metazoa</taxon>
        <taxon>Ecdysozoa</taxon>
        <taxon>Nematoda</taxon>
        <taxon>Enoplea</taxon>
        <taxon>Dorylaimia</taxon>
        <taxon>Trichinellida</taxon>
        <taxon>Trichuridae</taxon>
        <taxon>Trichuris</taxon>
    </lineage>
</organism>
<dbReference type="AlphaFoldDB" id="A0A5S6QHG5"/>
<dbReference type="InterPro" id="IPR052586">
    <property type="entry name" value="ASCC2"/>
</dbReference>
<name>A0A5S6QHG5_TRIMR</name>
<dbReference type="Proteomes" id="UP000046395">
    <property type="component" value="Unassembled WGS sequence"/>
</dbReference>
<dbReference type="PANTHER" id="PTHR21494:SF0">
    <property type="entry name" value="ACTIVATING SIGNAL COINTEGRATOR 1 COMPLEX SUBUNIT 2"/>
    <property type="match status" value="1"/>
</dbReference>
<dbReference type="GO" id="GO:0043130">
    <property type="term" value="F:ubiquitin binding"/>
    <property type="evidence" value="ECO:0007669"/>
    <property type="project" value="TreeGrafter"/>
</dbReference>
<dbReference type="PANTHER" id="PTHR21494">
    <property type="entry name" value="ACTIVATING SIGNAL COINTEGRATOR 1 COMPLEX SUBUNIT 2 ASC-1 COMPLEX SUBUNIT P100"/>
    <property type="match status" value="1"/>
</dbReference>
<evidence type="ECO:0000313" key="2">
    <source>
        <dbReference type="WBParaSite" id="TMUE_2000006585.1"/>
    </source>
</evidence>
<accession>A0A5S6QHG5</accession>
<reference evidence="2" key="1">
    <citation type="submission" date="2019-12" db="UniProtKB">
        <authorList>
            <consortium name="WormBaseParasite"/>
        </authorList>
    </citation>
    <scope>IDENTIFICATION</scope>
</reference>
<dbReference type="STRING" id="70415.A0A5S6QHG5"/>
<evidence type="ECO:0000313" key="1">
    <source>
        <dbReference type="Proteomes" id="UP000046395"/>
    </source>
</evidence>
<sequence length="520" mass="57818">MAAAGKATSDRSQDLLAKTFLMYKAPLSKKAEASWLLRTETLVADCEWLLSLDSRSFFSLLSDPSAAAWDMVDSYLKNCPRFYERPAMEISFFNPDPLVSNSQRTVHRLIFLILLRAAGIGVQDDLCTEIQRVDVPLLCDVCVLFGQENEELVKTLVCGALDAQPPLVAQFIEFTRQVQCLMSECGRATAKLVENHACYDARALASILNFLVDLVVTLTRMLIFFPNAAFIFEHQGLAVSVPPLYCDAVCPLCDYVNGFGGRTDIAESKGKLLYIRKLLLDFFNSLINSNVFERLAAFRSDADASREIMANYFNLMRALLRFEGFAADYEFEYPFAKELEKLFGDNSVSCFDHEVAYLTDQFSLLGVSSQSAPSEAVPSTPASSPSAIGRIREFVPSYVTDKQIEELLKRFDGSEERVVNAIMDNCFEDEVAGPSTSSGVAHDAAGNAKAAHSSAANDEEVEQIYEPLRTGKKRGAAQDVVRTKAEVDMLKGFYTNYVQTLDVEDAKAEYSDEYDDTYED</sequence>
<keyword evidence="1" id="KW-1185">Reference proteome</keyword>
<dbReference type="GO" id="GO:0006355">
    <property type="term" value="P:regulation of DNA-templated transcription"/>
    <property type="evidence" value="ECO:0007669"/>
    <property type="project" value="TreeGrafter"/>
</dbReference>